<evidence type="ECO:0000256" key="4">
    <source>
        <dbReference type="ARBA" id="ARBA00023203"/>
    </source>
</evidence>
<feature type="compositionally biased region" description="Basic and acidic residues" evidence="5">
    <location>
        <begin position="58"/>
        <end position="73"/>
    </location>
</feature>
<dbReference type="Proteomes" id="UP001295444">
    <property type="component" value="Chromosome 09"/>
</dbReference>
<accession>A0AAD1SXF8</accession>
<sequence>MMEVPDWKFHLLERRRKEEEEMKRKEREEEDRLANMPPWKREIILRRKAKAEASMLETRAEVEGEQEEREKVSSVDQDEREARVLRENIGPVQQNPFIQLEKQRRVPELSCSKPKPTPDLPIVRTLRMDDVVKDLHPSNEEEELEALTDDQPPLLDERKGRVSRLLSRFGRSWVEAENGGTVVPRINGEGEVTVKPPCPAVMSVELDIQASTSHSQLAPPSPSCPRTVTGSQTLTQETTVSSLTPPSSSCTDSEPAVHLPCMASPTAMSGLATRPSTAEDARTFPFQLRSASSSAPRPLKQTVQASPPTPKHVTGRVEADGEGGPSISRVTGLSPASKIVIGGENQAMQRRKGNTITVNPRKAPVCENGYVATETKTPSPKTDAGKKRYPTVDEIKVIGGYQALSKSCLAKHSQDKKKLNISFPESDLEITFEYPSESSLMAEFGPPDESEAVVPQPQAEDDEEEESVLIGGIMRRKALIVDESCKR</sequence>
<organism evidence="8 9">
    <name type="scientific">Pelobates cultripes</name>
    <name type="common">Western spadefoot toad</name>
    <dbReference type="NCBI Taxonomy" id="61616"/>
    <lineage>
        <taxon>Eukaryota</taxon>
        <taxon>Metazoa</taxon>
        <taxon>Chordata</taxon>
        <taxon>Craniata</taxon>
        <taxon>Vertebrata</taxon>
        <taxon>Euteleostomi</taxon>
        <taxon>Amphibia</taxon>
        <taxon>Batrachia</taxon>
        <taxon>Anura</taxon>
        <taxon>Pelobatoidea</taxon>
        <taxon>Pelobatidae</taxon>
        <taxon>Pelobates</taxon>
    </lineage>
</organism>
<protein>
    <submittedName>
        <fullName evidence="8">Phostensin</fullName>
    </submittedName>
</protein>
<gene>
    <name evidence="8" type="ORF">PECUL_23A057030</name>
</gene>
<dbReference type="InterPro" id="IPR025903">
    <property type="entry name" value="Phostensin/Taperin_N_dom"/>
</dbReference>
<evidence type="ECO:0000256" key="2">
    <source>
        <dbReference type="ARBA" id="ARBA00022490"/>
    </source>
</evidence>
<comment type="subcellular location">
    <subcellularLocation>
        <location evidence="1">Cytoplasm</location>
    </subcellularLocation>
</comment>
<evidence type="ECO:0000313" key="8">
    <source>
        <dbReference type="EMBL" id="CAH2314283.1"/>
    </source>
</evidence>
<feature type="region of interest" description="Disordered" evidence="5">
    <location>
        <begin position="15"/>
        <end position="34"/>
    </location>
</feature>
<dbReference type="Pfam" id="PF13916">
    <property type="entry name" value="Phostensin_N"/>
    <property type="match status" value="1"/>
</dbReference>
<keyword evidence="4" id="KW-0009">Actin-binding</keyword>
<evidence type="ECO:0000259" key="6">
    <source>
        <dbReference type="Pfam" id="PF13914"/>
    </source>
</evidence>
<feature type="region of interest" description="Disordered" evidence="5">
    <location>
        <begin position="57"/>
        <end position="80"/>
    </location>
</feature>
<proteinExistence type="predicted"/>
<dbReference type="Pfam" id="PF13914">
    <property type="entry name" value="Phostensin"/>
    <property type="match status" value="1"/>
</dbReference>
<dbReference type="InterPro" id="IPR025907">
    <property type="entry name" value="Phostensin/Taperin_PP1-bd_dom"/>
</dbReference>
<reference evidence="8" key="1">
    <citation type="submission" date="2022-03" db="EMBL/GenBank/DDBJ databases">
        <authorList>
            <person name="Alioto T."/>
            <person name="Alioto T."/>
            <person name="Gomez Garrido J."/>
        </authorList>
    </citation>
    <scope>NUCLEOTIDE SEQUENCE</scope>
</reference>
<evidence type="ECO:0000256" key="1">
    <source>
        <dbReference type="ARBA" id="ARBA00004496"/>
    </source>
</evidence>
<dbReference type="PANTHER" id="PTHR21685">
    <property type="entry name" value="TON-B BOX DOMAIN"/>
    <property type="match status" value="1"/>
</dbReference>
<dbReference type="EMBL" id="OW240920">
    <property type="protein sequence ID" value="CAH2314283.1"/>
    <property type="molecule type" value="Genomic_DNA"/>
</dbReference>
<keyword evidence="2" id="KW-0963">Cytoplasm</keyword>
<evidence type="ECO:0000256" key="3">
    <source>
        <dbReference type="ARBA" id="ARBA00022553"/>
    </source>
</evidence>
<feature type="region of interest" description="Disordered" evidence="5">
    <location>
        <begin position="135"/>
        <end position="155"/>
    </location>
</feature>
<feature type="compositionally biased region" description="Low complexity" evidence="5">
    <location>
        <begin position="238"/>
        <end position="253"/>
    </location>
</feature>
<feature type="domain" description="Phostensin/Taperin N-terminal" evidence="7">
    <location>
        <begin position="29"/>
        <end position="106"/>
    </location>
</feature>
<name>A0AAD1SXF8_PELCU</name>
<dbReference type="AlphaFoldDB" id="A0AAD1SXF8"/>
<keyword evidence="3" id="KW-0597">Phosphoprotein</keyword>
<evidence type="ECO:0000259" key="7">
    <source>
        <dbReference type="Pfam" id="PF13916"/>
    </source>
</evidence>
<dbReference type="InterPro" id="IPR026671">
    <property type="entry name" value="PPP1R18/Tprn"/>
</dbReference>
<feature type="region of interest" description="Disordered" evidence="5">
    <location>
        <begin position="439"/>
        <end position="467"/>
    </location>
</feature>
<keyword evidence="9" id="KW-1185">Reference proteome</keyword>
<evidence type="ECO:0000256" key="5">
    <source>
        <dbReference type="SAM" id="MobiDB-lite"/>
    </source>
</evidence>
<feature type="domain" description="Phostensin/Taperin PP1-binding" evidence="6">
    <location>
        <begin position="344"/>
        <end position="441"/>
    </location>
</feature>
<feature type="region of interest" description="Disordered" evidence="5">
    <location>
        <begin position="236"/>
        <end position="255"/>
    </location>
</feature>
<evidence type="ECO:0000313" key="9">
    <source>
        <dbReference type="Proteomes" id="UP001295444"/>
    </source>
</evidence>
<dbReference type="GO" id="GO:0019902">
    <property type="term" value="F:phosphatase binding"/>
    <property type="evidence" value="ECO:0007669"/>
    <property type="project" value="InterPro"/>
</dbReference>
<feature type="compositionally biased region" description="Polar residues" evidence="5">
    <location>
        <begin position="289"/>
        <end position="306"/>
    </location>
</feature>
<dbReference type="GO" id="GO:0003779">
    <property type="term" value="F:actin binding"/>
    <property type="evidence" value="ECO:0007669"/>
    <property type="project" value="UniProtKB-KW"/>
</dbReference>
<dbReference type="PANTHER" id="PTHR21685:SF0">
    <property type="entry name" value="PHOSTENSIN"/>
    <property type="match status" value="1"/>
</dbReference>
<dbReference type="GO" id="GO:0005737">
    <property type="term" value="C:cytoplasm"/>
    <property type="evidence" value="ECO:0007669"/>
    <property type="project" value="UniProtKB-SubCell"/>
</dbReference>
<feature type="region of interest" description="Disordered" evidence="5">
    <location>
        <begin position="289"/>
        <end position="334"/>
    </location>
</feature>